<reference evidence="1 2" key="1">
    <citation type="submission" date="2016-07" db="EMBL/GenBank/DDBJ databases">
        <title>Genome and transcriptome analysis of iron-reducing fermentative bacteria Anoxybacter fermentans.</title>
        <authorList>
            <person name="Zeng X."/>
            <person name="Shao Z."/>
        </authorList>
    </citation>
    <scope>NUCLEOTIDE SEQUENCE [LARGE SCALE GENOMIC DNA]</scope>
    <source>
        <strain evidence="1 2">DY22613</strain>
    </source>
</reference>
<dbReference type="Pfam" id="PF04456">
    <property type="entry name" value="DUF503"/>
    <property type="match status" value="1"/>
</dbReference>
<sequence length="93" mass="10787">MVVGICEIELRMAHVNSLKGKRRIIKSIIGRVQSKFKVSIAEVEYQDLHKQAYLGIAYISNDSTHVHRVLEKVVLFIENNFEVELINYQIEMV</sequence>
<evidence type="ECO:0000313" key="2">
    <source>
        <dbReference type="Proteomes" id="UP000267250"/>
    </source>
</evidence>
<dbReference type="KEGG" id="aft:BBF96_10755"/>
<name>A0A3Q9HRN4_9FIRM</name>
<dbReference type="PANTHER" id="PTHR36441:SF1">
    <property type="entry name" value="DUF503 DOMAIN-CONTAINING PROTEIN"/>
    <property type="match status" value="1"/>
</dbReference>
<gene>
    <name evidence="1" type="ORF">BBF96_10755</name>
</gene>
<dbReference type="EMBL" id="CP016379">
    <property type="protein sequence ID" value="AZR73823.1"/>
    <property type="molecule type" value="Genomic_DNA"/>
</dbReference>
<accession>A0A3Q9HRN4</accession>
<dbReference type="RefSeq" id="WP_127017170.1">
    <property type="nucleotide sequence ID" value="NZ_CP016379.1"/>
</dbReference>
<keyword evidence="2" id="KW-1185">Reference proteome</keyword>
<protein>
    <recommendedName>
        <fullName evidence="3">DUF503 domain-containing protein</fullName>
    </recommendedName>
</protein>
<dbReference type="SUPFAM" id="SSF103007">
    <property type="entry name" value="Hypothetical protein TT1725"/>
    <property type="match status" value="1"/>
</dbReference>
<dbReference type="PANTHER" id="PTHR36441">
    <property type="entry name" value="HYPOTHETICAL CYTOSOLIC PROTEIN"/>
    <property type="match status" value="1"/>
</dbReference>
<dbReference type="Proteomes" id="UP000267250">
    <property type="component" value="Chromosome"/>
</dbReference>
<dbReference type="AlphaFoldDB" id="A0A3Q9HRN4"/>
<dbReference type="OrthoDB" id="9809023at2"/>
<dbReference type="InterPro" id="IPR036746">
    <property type="entry name" value="TT1725-like_sf"/>
</dbReference>
<evidence type="ECO:0000313" key="1">
    <source>
        <dbReference type="EMBL" id="AZR73823.1"/>
    </source>
</evidence>
<proteinExistence type="predicted"/>
<evidence type="ECO:0008006" key="3">
    <source>
        <dbReference type="Google" id="ProtNLM"/>
    </source>
</evidence>
<dbReference type="InterPro" id="IPR007546">
    <property type="entry name" value="DUF503"/>
</dbReference>
<dbReference type="Gene3D" id="3.30.70.1120">
    <property type="entry name" value="TT1725-like"/>
    <property type="match status" value="1"/>
</dbReference>
<organism evidence="1 2">
    <name type="scientific">Anoxybacter fermentans</name>
    <dbReference type="NCBI Taxonomy" id="1323375"/>
    <lineage>
        <taxon>Bacteria</taxon>
        <taxon>Bacillati</taxon>
        <taxon>Bacillota</taxon>
        <taxon>Clostridia</taxon>
        <taxon>Halanaerobiales</taxon>
        <taxon>Anoxybacter</taxon>
    </lineage>
</organism>